<gene>
    <name evidence="1" type="ORF">SLEP1_g57699</name>
</gene>
<evidence type="ECO:0000313" key="2">
    <source>
        <dbReference type="Proteomes" id="UP001054252"/>
    </source>
</evidence>
<dbReference type="Proteomes" id="UP001054252">
    <property type="component" value="Unassembled WGS sequence"/>
</dbReference>
<name>A0AAV5MR11_9ROSI</name>
<accession>A0AAV5MR11</accession>
<comment type="caution">
    <text evidence="1">The sequence shown here is derived from an EMBL/GenBank/DDBJ whole genome shotgun (WGS) entry which is preliminary data.</text>
</comment>
<dbReference type="EMBL" id="BPVZ01000423">
    <property type="protein sequence ID" value="GKV51022.1"/>
    <property type="molecule type" value="Genomic_DNA"/>
</dbReference>
<protein>
    <submittedName>
        <fullName evidence="1">Uncharacterized protein</fullName>
    </submittedName>
</protein>
<organism evidence="1 2">
    <name type="scientific">Rubroshorea leprosula</name>
    <dbReference type="NCBI Taxonomy" id="152421"/>
    <lineage>
        <taxon>Eukaryota</taxon>
        <taxon>Viridiplantae</taxon>
        <taxon>Streptophyta</taxon>
        <taxon>Embryophyta</taxon>
        <taxon>Tracheophyta</taxon>
        <taxon>Spermatophyta</taxon>
        <taxon>Magnoliopsida</taxon>
        <taxon>eudicotyledons</taxon>
        <taxon>Gunneridae</taxon>
        <taxon>Pentapetalae</taxon>
        <taxon>rosids</taxon>
        <taxon>malvids</taxon>
        <taxon>Malvales</taxon>
        <taxon>Dipterocarpaceae</taxon>
        <taxon>Rubroshorea</taxon>
    </lineage>
</organism>
<sequence length="37" mass="4262">MNRPIHSTLELCEVNLKDCVYDLILYVPCLQSSPKLI</sequence>
<reference evidence="1 2" key="1">
    <citation type="journal article" date="2021" name="Commun. Biol.">
        <title>The genome of Shorea leprosula (Dipterocarpaceae) highlights the ecological relevance of drought in aseasonal tropical rainforests.</title>
        <authorList>
            <person name="Ng K.K.S."/>
            <person name="Kobayashi M.J."/>
            <person name="Fawcett J.A."/>
            <person name="Hatakeyama M."/>
            <person name="Paape T."/>
            <person name="Ng C.H."/>
            <person name="Ang C.C."/>
            <person name="Tnah L.H."/>
            <person name="Lee C.T."/>
            <person name="Nishiyama T."/>
            <person name="Sese J."/>
            <person name="O'Brien M.J."/>
            <person name="Copetti D."/>
            <person name="Mohd Noor M.I."/>
            <person name="Ong R.C."/>
            <person name="Putra M."/>
            <person name="Sireger I.Z."/>
            <person name="Indrioko S."/>
            <person name="Kosugi Y."/>
            <person name="Izuno A."/>
            <person name="Isagi Y."/>
            <person name="Lee S.L."/>
            <person name="Shimizu K.K."/>
        </authorList>
    </citation>
    <scope>NUCLEOTIDE SEQUENCE [LARGE SCALE GENOMIC DNA]</scope>
    <source>
        <strain evidence="1">214</strain>
    </source>
</reference>
<keyword evidence="2" id="KW-1185">Reference proteome</keyword>
<dbReference type="AlphaFoldDB" id="A0AAV5MR11"/>
<evidence type="ECO:0000313" key="1">
    <source>
        <dbReference type="EMBL" id="GKV51022.1"/>
    </source>
</evidence>
<proteinExistence type="predicted"/>